<evidence type="ECO:0000256" key="1">
    <source>
        <dbReference type="SAM" id="Phobius"/>
    </source>
</evidence>
<gene>
    <name evidence="2" type="ORF">ACFOHJ_24305</name>
</gene>
<feature type="transmembrane region" description="Helical" evidence="1">
    <location>
        <begin position="141"/>
        <end position="161"/>
    </location>
</feature>
<name>A0ABV7KJF3_9HYPH</name>
<keyword evidence="1" id="KW-0472">Membrane</keyword>
<sequence length="223" mass="25050">MRTIAVAQPTPVAWLLFIGAQFVLLVAFSIASGRMIAIAGGITMLRSLSMREQWLLSWAVVWRTFVVGMIANYIARRAGMNVNEAGQLVFGFDGVAFNRHFDVMLLWSPVVASLAFLLVVEKGMGRRATLRGSLRSLLTRWRHMLAAVLIIIPCVFILNLLQRFVGPGVGRFVNGFLPDRLIVFAVICFLFVFAFARLWLTVALLTYALRRSYREAGRDKPEQ</sequence>
<accession>A0ABV7KJF3</accession>
<protein>
    <submittedName>
        <fullName evidence="2">Uncharacterized protein</fullName>
    </submittedName>
</protein>
<evidence type="ECO:0000313" key="3">
    <source>
        <dbReference type="Proteomes" id="UP001595583"/>
    </source>
</evidence>
<keyword evidence="3" id="KW-1185">Reference proteome</keyword>
<feature type="transmembrane region" description="Helical" evidence="1">
    <location>
        <begin position="103"/>
        <end position="120"/>
    </location>
</feature>
<keyword evidence="1" id="KW-0812">Transmembrane</keyword>
<feature type="transmembrane region" description="Helical" evidence="1">
    <location>
        <begin position="54"/>
        <end position="75"/>
    </location>
</feature>
<evidence type="ECO:0000313" key="2">
    <source>
        <dbReference type="EMBL" id="MFC3209351.1"/>
    </source>
</evidence>
<reference evidence="3" key="1">
    <citation type="journal article" date="2019" name="Int. J. Syst. Evol. Microbiol.">
        <title>The Global Catalogue of Microorganisms (GCM) 10K type strain sequencing project: providing services to taxonomists for standard genome sequencing and annotation.</title>
        <authorList>
            <consortium name="The Broad Institute Genomics Platform"/>
            <consortium name="The Broad Institute Genome Sequencing Center for Infectious Disease"/>
            <person name="Wu L."/>
            <person name="Ma J."/>
        </authorList>
    </citation>
    <scope>NUCLEOTIDE SEQUENCE [LARGE SCALE GENOMIC DNA]</scope>
    <source>
        <strain evidence="3">KCTC 52165</strain>
    </source>
</reference>
<organism evidence="2 3">
    <name type="scientific">Aquamicrobium soli</name>
    <dbReference type="NCBI Taxonomy" id="1811518"/>
    <lineage>
        <taxon>Bacteria</taxon>
        <taxon>Pseudomonadati</taxon>
        <taxon>Pseudomonadota</taxon>
        <taxon>Alphaproteobacteria</taxon>
        <taxon>Hyphomicrobiales</taxon>
        <taxon>Phyllobacteriaceae</taxon>
        <taxon>Aquamicrobium</taxon>
    </lineage>
</organism>
<dbReference type="Proteomes" id="UP001595583">
    <property type="component" value="Unassembled WGS sequence"/>
</dbReference>
<dbReference type="RefSeq" id="WP_378225656.1">
    <property type="nucleotide sequence ID" value="NZ_JBHRTK010000035.1"/>
</dbReference>
<proteinExistence type="predicted"/>
<keyword evidence="1" id="KW-1133">Transmembrane helix</keyword>
<comment type="caution">
    <text evidence="2">The sequence shown here is derived from an EMBL/GenBank/DDBJ whole genome shotgun (WGS) entry which is preliminary data.</text>
</comment>
<dbReference type="EMBL" id="JBHRTK010000035">
    <property type="protein sequence ID" value="MFC3209351.1"/>
    <property type="molecule type" value="Genomic_DNA"/>
</dbReference>
<feature type="transmembrane region" description="Helical" evidence="1">
    <location>
        <begin position="12"/>
        <end position="33"/>
    </location>
</feature>
<feature type="transmembrane region" description="Helical" evidence="1">
    <location>
        <begin position="181"/>
        <end position="209"/>
    </location>
</feature>